<dbReference type="InterPro" id="IPR045384">
    <property type="entry name" value="DUF6527"/>
</dbReference>
<dbReference type="EMBL" id="JABEVX010000002">
    <property type="protein sequence ID" value="NNT71571.1"/>
    <property type="molecule type" value="Genomic_DNA"/>
</dbReference>
<reference evidence="1 2" key="1">
    <citation type="submission" date="2020-05" db="EMBL/GenBank/DDBJ databases">
        <title>Draft genome of Flavobacterium sp. IMCC34852.</title>
        <authorList>
            <person name="Song J."/>
            <person name="Cho J.-C."/>
        </authorList>
    </citation>
    <scope>NUCLEOTIDE SEQUENCE [LARGE SCALE GENOMIC DNA]</scope>
    <source>
        <strain evidence="1 2">IMCC34852</strain>
    </source>
</reference>
<organism evidence="1 2">
    <name type="scientific">Flavobacterium rivulicola</name>
    <dbReference type="NCBI Taxonomy" id="2732161"/>
    <lineage>
        <taxon>Bacteria</taxon>
        <taxon>Pseudomonadati</taxon>
        <taxon>Bacteroidota</taxon>
        <taxon>Flavobacteriia</taxon>
        <taxon>Flavobacteriales</taxon>
        <taxon>Flavobacteriaceae</taxon>
        <taxon>Flavobacterium</taxon>
    </lineage>
</organism>
<gene>
    <name evidence="1" type="ORF">HKT18_05000</name>
</gene>
<protein>
    <submittedName>
        <fullName evidence="1">Uncharacterized protein</fullName>
    </submittedName>
</protein>
<comment type="caution">
    <text evidence="1">The sequence shown here is derived from an EMBL/GenBank/DDBJ whole genome shotgun (WGS) entry which is preliminary data.</text>
</comment>
<proteinExistence type="predicted"/>
<dbReference type="Proteomes" id="UP000536509">
    <property type="component" value="Unassembled WGS sequence"/>
</dbReference>
<sequence length="130" mass="14754">MKRILGFFKWLSKVSGYFTNKKPQNSRTDVDDSIGIDPSRFQIDVVDDIPELISDKTIFIVQDGNAPELLAFKCPCGCNADIVLNLLEDASPCWSYEIMDGNTIDIYPSIWRKAGCKSHFFVTNGKIRWV</sequence>
<dbReference type="Pfam" id="PF20137">
    <property type="entry name" value="BubE"/>
    <property type="match status" value="1"/>
</dbReference>
<evidence type="ECO:0000313" key="2">
    <source>
        <dbReference type="Proteomes" id="UP000536509"/>
    </source>
</evidence>
<dbReference type="RefSeq" id="WP_171221779.1">
    <property type="nucleotide sequence ID" value="NZ_CP121446.1"/>
</dbReference>
<dbReference type="AlphaFoldDB" id="A0A7Y3R8N5"/>
<accession>A0A7Y3R8N5</accession>
<name>A0A7Y3R8N5_9FLAO</name>
<evidence type="ECO:0000313" key="1">
    <source>
        <dbReference type="EMBL" id="NNT71571.1"/>
    </source>
</evidence>
<keyword evidence="2" id="KW-1185">Reference proteome</keyword>